<comment type="caution">
    <text evidence="1">The sequence shown here is derived from an EMBL/GenBank/DDBJ whole genome shotgun (WGS) entry which is preliminary data.</text>
</comment>
<reference evidence="2" key="1">
    <citation type="journal article" date="2019" name="Int. J. Syst. Evol. Microbiol.">
        <title>The Global Catalogue of Microorganisms (GCM) 10K type strain sequencing project: providing services to taxonomists for standard genome sequencing and annotation.</title>
        <authorList>
            <consortium name="The Broad Institute Genomics Platform"/>
            <consortium name="The Broad Institute Genome Sequencing Center for Infectious Disease"/>
            <person name="Wu L."/>
            <person name="Ma J."/>
        </authorList>
    </citation>
    <scope>NUCLEOTIDE SEQUENCE [LARGE SCALE GENOMIC DNA]</scope>
    <source>
        <strain evidence="2">LMG 29894</strain>
    </source>
</reference>
<sequence length="118" mass="14257">MYSIPNYRNRPTRTLQDRLRTLFKVRVNRSLPEPGLRPNVGDFIALNGLAMRITEPMRDELWDWLTFARWRQIYPKRDRRNYRYLPSDSFRRLARCTSDERSAVMNHLLRHHEESPAG</sequence>
<evidence type="ECO:0008006" key="3">
    <source>
        <dbReference type="Google" id="ProtNLM"/>
    </source>
</evidence>
<gene>
    <name evidence="1" type="ORF">ACFOW7_10180</name>
</gene>
<protein>
    <recommendedName>
        <fullName evidence="3">Transposase</fullName>
    </recommendedName>
</protein>
<dbReference type="EMBL" id="JBHSBU010000001">
    <property type="protein sequence ID" value="MFC4159714.1"/>
    <property type="molecule type" value="Genomic_DNA"/>
</dbReference>
<keyword evidence="2" id="KW-1185">Reference proteome</keyword>
<organism evidence="1 2">
    <name type="scientific">Chitinimonas lacunae</name>
    <dbReference type="NCBI Taxonomy" id="1963018"/>
    <lineage>
        <taxon>Bacteria</taxon>
        <taxon>Pseudomonadati</taxon>
        <taxon>Pseudomonadota</taxon>
        <taxon>Betaproteobacteria</taxon>
        <taxon>Neisseriales</taxon>
        <taxon>Chitinibacteraceae</taxon>
        <taxon>Chitinimonas</taxon>
    </lineage>
</organism>
<dbReference type="Proteomes" id="UP001595791">
    <property type="component" value="Unassembled WGS sequence"/>
</dbReference>
<proteinExistence type="predicted"/>
<evidence type="ECO:0000313" key="2">
    <source>
        <dbReference type="Proteomes" id="UP001595791"/>
    </source>
</evidence>
<accession>A0ABV8MP69</accession>
<dbReference type="RefSeq" id="WP_378163771.1">
    <property type="nucleotide sequence ID" value="NZ_JBHSBU010000001.1"/>
</dbReference>
<name>A0ABV8MP69_9NEIS</name>
<evidence type="ECO:0000313" key="1">
    <source>
        <dbReference type="EMBL" id="MFC4159714.1"/>
    </source>
</evidence>